<reference evidence="2 3" key="1">
    <citation type="submission" date="2015-09" db="EMBL/GenBank/DDBJ databases">
        <authorList>
            <consortium name="Pathogen Informatics"/>
        </authorList>
    </citation>
    <scope>NUCLEOTIDE SEQUENCE [LARGE SCALE GENOMIC DNA]</scope>
    <source>
        <strain evidence="2 3">2789STDY5834855</strain>
    </source>
</reference>
<sequence>MIFCKDKKYIFSKDVYLSSDERVEKLNKDQINKYDGREVQVGHSYLGYIDNSRISSSWCKEVK</sequence>
<dbReference type="InterPro" id="IPR025834">
    <property type="entry name" value="TopoI_C_dom"/>
</dbReference>
<gene>
    <name evidence="2" type="ORF">ERS852470_01556</name>
</gene>
<dbReference type="OrthoDB" id="9874473at2"/>
<accession>A0A174BS23</accession>
<protein>
    <recommendedName>
        <fullName evidence="1">Topoisomerase I C-terminal domain-containing protein</fullName>
    </recommendedName>
</protein>
<organism evidence="2 3">
    <name type="scientific">Clostridium disporicum</name>
    <dbReference type="NCBI Taxonomy" id="84024"/>
    <lineage>
        <taxon>Bacteria</taxon>
        <taxon>Bacillati</taxon>
        <taxon>Bacillota</taxon>
        <taxon>Clostridia</taxon>
        <taxon>Eubacteriales</taxon>
        <taxon>Clostridiaceae</taxon>
        <taxon>Clostridium</taxon>
    </lineage>
</organism>
<dbReference type="AlphaFoldDB" id="A0A174BS23"/>
<feature type="domain" description="Topoisomerase I C-terminal" evidence="1">
    <location>
        <begin position="20"/>
        <end position="62"/>
    </location>
</feature>
<dbReference type="Proteomes" id="UP000095558">
    <property type="component" value="Unassembled WGS sequence"/>
</dbReference>
<dbReference type="EMBL" id="CYZV01000015">
    <property type="protein sequence ID" value="CUO14794.1"/>
    <property type="molecule type" value="Genomic_DNA"/>
</dbReference>
<evidence type="ECO:0000313" key="2">
    <source>
        <dbReference type="EMBL" id="CUO14794.1"/>
    </source>
</evidence>
<dbReference type="Pfam" id="PF14370">
    <property type="entry name" value="Topo_C_assoc"/>
    <property type="match status" value="1"/>
</dbReference>
<proteinExistence type="predicted"/>
<evidence type="ECO:0000313" key="3">
    <source>
        <dbReference type="Proteomes" id="UP000095558"/>
    </source>
</evidence>
<dbReference type="RefSeq" id="WP_055276222.1">
    <property type="nucleotide sequence ID" value="NZ_CYYT01000009.1"/>
</dbReference>
<name>A0A174BS23_9CLOT</name>
<evidence type="ECO:0000259" key="1">
    <source>
        <dbReference type="Pfam" id="PF14370"/>
    </source>
</evidence>